<proteinExistence type="predicted"/>
<reference evidence="2" key="1">
    <citation type="journal article" date="2011" name="Genome Res.">
        <title>Phylogeny-wide analysis of social amoeba genomes highlights ancient origins for complex intercellular communication.</title>
        <authorList>
            <person name="Heidel A.J."/>
            <person name="Lawal H.M."/>
            <person name="Felder M."/>
            <person name="Schilde C."/>
            <person name="Helps N.R."/>
            <person name="Tunggal B."/>
            <person name="Rivero F."/>
            <person name="John U."/>
            <person name="Schleicher M."/>
            <person name="Eichinger L."/>
            <person name="Platzer M."/>
            <person name="Noegel A.A."/>
            <person name="Schaap P."/>
            <person name="Gloeckner G."/>
        </authorList>
    </citation>
    <scope>NUCLEOTIDE SEQUENCE [LARGE SCALE GENOMIC DNA]</scope>
    <source>
        <strain evidence="2">SH3</strain>
    </source>
</reference>
<dbReference type="EMBL" id="GL883007">
    <property type="protein sequence ID" value="EGG24231.1"/>
    <property type="molecule type" value="Genomic_DNA"/>
</dbReference>
<organism evidence="1 2">
    <name type="scientific">Cavenderia fasciculata</name>
    <name type="common">Slime mold</name>
    <name type="synonym">Dictyostelium fasciculatum</name>
    <dbReference type="NCBI Taxonomy" id="261658"/>
    <lineage>
        <taxon>Eukaryota</taxon>
        <taxon>Amoebozoa</taxon>
        <taxon>Evosea</taxon>
        <taxon>Eumycetozoa</taxon>
        <taxon>Dictyostelia</taxon>
        <taxon>Acytosteliales</taxon>
        <taxon>Cavenderiaceae</taxon>
        <taxon>Cavenderia</taxon>
    </lineage>
</organism>
<protein>
    <submittedName>
        <fullName evidence="1">Uncharacterized protein</fullName>
    </submittedName>
</protein>
<dbReference type="AlphaFoldDB" id="F4PKV7"/>
<gene>
    <name evidence="1" type="ORF">DFA_06379</name>
</gene>
<sequence length="161" mass="19126">MNIYFIQLMNVIIFIYNRDKENYRMNNKTTFQDVFRILYIRRRIFQSIEELSEIAMNHQSSSSASPRFLEKKPVYIKGRELQKLSVFDLVAKYALPWSMVGGLFEGISSDQVDAERQHKMISRGIFFFNARDSHRVWIRDDCKICTWRIGSGTNPQLSRRD</sequence>
<evidence type="ECO:0000313" key="2">
    <source>
        <dbReference type="Proteomes" id="UP000007797"/>
    </source>
</evidence>
<name>F4PKV7_CACFS</name>
<evidence type="ECO:0000313" key="1">
    <source>
        <dbReference type="EMBL" id="EGG24231.1"/>
    </source>
</evidence>
<dbReference type="RefSeq" id="XP_004362082.1">
    <property type="nucleotide sequence ID" value="XM_004362025.1"/>
</dbReference>
<accession>F4PKV7</accession>
<dbReference type="Proteomes" id="UP000007797">
    <property type="component" value="Unassembled WGS sequence"/>
</dbReference>
<keyword evidence="2" id="KW-1185">Reference proteome</keyword>
<dbReference type="GeneID" id="14876228"/>
<dbReference type="KEGG" id="dfa:DFA_06379"/>